<proteinExistence type="predicted"/>
<protein>
    <submittedName>
        <fullName evidence="4">Neuraminidase-like domain-containing protein</fullName>
    </submittedName>
</protein>
<gene>
    <name evidence="4" type="ORF">OKJ99_13290</name>
</gene>
<name>A0ABU6F4Q9_9ACTN</name>
<dbReference type="EMBL" id="JAOZYC010000094">
    <property type="protein sequence ID" value="MEB8338473.1"/>
    <property type="molecule type" value="Genomic_DNA"/>
</dbReference>
<organism evidence="4 5">
    <name type="scientific">Streptomyces endophyticus</name>
    <dbReference type="NCBI Taxonomy" id="714166"/>
    <lineage>
        <taxon>Bacteria</taxon>
        <taxon>Bacillati</taxon>
        <taxon>Actinomycetota</taxon>
        <taxon>Actinomycetes</taxon>
        <taxon>Kitasatosporales</taxon>
        <taxon>Streptomycetaceae</taxon>
        <taxon>Streptomyces</taxon>
    </lineage>
</organism>
<accession>A0ABU6F4Q9</accession>
<feature type="domain" description="Tc toxin complex TcA C-terminal TcB-binding" evidence="1">
    <location>
        <begin position="2768"/>
        <end position="3053"/>
    </location>
</feature>
<dbReference type="RefSeq" id="WP_326016269.1">
    <property type="nucleotide sequence ID" value="NZ_JAOZYC010000094.1"/>
</dbReference>
<evidence type="ECO:0000259" key="3">
    <source>
        <dbReference type="Pfam" id="PF20220"/>
    </source>
</evidence>
<feature type="domain" description="ABC toxin N-terminal" evidence="3">
    <location>
        <begin position="1653"/>
        <end position="1769"/>
    </location>
</feature>
<comment type="caution">
    <text evidence="4">The sequence shown here is derived from an EMBL/GenBank/DDBJ whole genome shotgun (WGS) entry which is preliminary data.</text>
</comment>
<evidence type="ECO:0000259" key="1">
    <source>
        <dbReference type="Pfam" id="PF18276"/>
    </source>
</evidence>
<dbReference type="Pfam" id="PF18413">
    <property type="entry name" value="Neuraminidase"/>
    <property type="match status" value="1"/>
</dbReference>
<reference evidence="4 5" key="1">
    <citation type="submission" date="2022-10" db="EMBL/GenBank/DDBJ databases">
        <authorList>
            <person name="Xie J."/>
            <person name="Shen N."/>
        </authorList>
    </citation>
    <scope>NUCLEOTIDE SEQUENCE [LARGE SCALE GENOMIC DNA]</scope>
    <source>
        <strain evidence="4 5">YIM65594</strain>
    </source>
</reference>
<evidence type="ECO:0000259" key="2">
    <source>
        <dbReference type="Pfam" id="PF18413"/>
    </source>
</evidence>
<evidence type="ECO:0000313" key="4">
    <source>
        <dbReference type="EMBL" id="MEB8338473.1"/>
    </source>
</evidence>
<dbReference type="Pfam" id="PF18276">
    <property type="entry name" value="TcA_TcB_BD"/>
    <property type="match status" value="1"/>
</dbReference>
<evidence type="ECO:0000313" key="5">
    <source>
        <dbReference type="Proteomes" id="UP001354931"/>
    </source>
</evidence>
<sequence>MADTTDALRVVHGRLTLHGGTPVPRARIRVLDVELAGDTLLGDTPTDASGTYTLRYSPTRLGRPGKTAADLKLLVLPPDGDDQVLAQSDVRYGAAPDETVDLEIEVAAWLPSAYERLVDTLAPALAGRPAYTLRDDEIRYLAATLKLDPEPIRNLRESSDWAHRTGLPAEVFHALQHARLPADPLRVAAEDRDLVADAIRSAAHAHVIPPHFEDDADALADTDLPDRAADQLLAEAPDTAPASLGDLLRKASVPEAGRRTFAKLVAKRPLEGESFWKSVARQLDLTEARLAELRTLLDLSALSGGFLPMVDRLLREPLRAGVRDLARLQPRDWEEFVTGTGVPRDVLPGGDPQRRIAFYAAQLHRGLEERHPTAVLAARIGQGHVPVAERIRPHLERFFAQNPVFEFDEHHITGFLAPDGGADLRGIPSAVRPRLREDLLRLDRVTRIVPRQLKPGQPPRYGVMAALLSAGFDSAYKITRVGRADFTAAMTDALAGDRELAEQVHARAEDVTALASTLVTGYATTAATLGTAVLPATSTEDRAGDPAAPPPKPGLQVPDMRTLLGNLDFCACEHCRSAYSPAAYLVDALKFLADRPLPAGTGPRTALEALTAPGRRPDLAETKLSCENTNTRLEQADLAMEILENAVSPRPAGPYPQTTWTEEELLANPEHLHDPAYDELRRAVYPWALPFDLRLAEVRTYLGELGVSRRELMQSLGEPAHDEALGLDPRTTQLITEATPAAPWALWGLDETVNDLRDARDGSTVSGPWVTVLSGRISLLLQQSGLELVELRDLLDTRFVNPDGHRPTIEGAACDLTKRTATWLTAPHLTRMARFVRLAHILGWHVHDLDRAATAYGANALTPDFLRWLAHAHHLASTLKLRPADVAAWWSRIDTHRYVDHGEESETPASSPYDLLFLNLTVVSPAPEALALNAARSELARPYRAPDGTVANADATITAHRAAVVLALGIGTGDLSRLLDAGVPDELGLANLSTLHRMTSLARALGLSVRDWLRVTALTGLDPFPGPPLAPPDRAAATVRFVMDVEHIRASGFTPTELDHVLRHQPAPDVAASAPQLAAAVGEIRDGLRTIAARTTAATDPQGEALAGFLSQLGWDAELISGALGAGALGADARTDVPLAELPPGVVFPGQLPAGLKEKVSFDQGTLITLGALRKSEQDLLLDLPADKSTAQYARYATAVQLLHTTSQARAAAPVDFLVRRMQSLTLPVFRAELRFEADLEQLPAGVVLPDDLPARLADRVTFQAKKLRCSGLMSAGDHDALRSLSDTAAWHKAVDELYVDLRIPATLAPGFGYDAEARSLYFTGWMTDTVRGRLLALSTAPACTTAVQVLFTASNSYVELDPDNAYLGSAAFGAADAPLRLFEDARSAADRFRMALDLLLPTLRRRQSAEWVAAALARSLAVPGPVARALADRLTWPGRTAQTVLDAFLDPLFVATTGAVSMAACPDQYSAFIRLRKAALVLTRLRCDTDDVAGLLREDDWTFLAALPIQPSKSPVGYAAWRKLTALCALRDRLPGQGATLRAVFAASRTPQTTLAAVLARLAELTAWNAADLAQAATGLGMTVPADVRDEALLTQLTDCVGLFLRLGSSAAQCRRWAQHPILAADADAARQAARAGLGANAWLERARPLRDELRERQRVALVDHLVHHERLRDADDLYGRFLIDVQMSPCARTTRIRQAMSAVQLFVQRCHMNLEPEVPPSAIPVEQWTWMKSYRVWEANRKVLFHPARFAEPELRRDKSPAFVRLESELQQGEIDADKAERAFRGYLEELDQVARLETVATCVQRAGGREIRHVFGRTFNTPTRYFYRRRVESLWYPWQPVDLDIEGDHLLPVVWDERLMLFWLKFQEKAEEPVSLPQSATGSRPKKFWTVQLVWSECRDGKWSTAQLLDPPLKSAGIQFAQPKEFFLAPLPDKDSLTIAVGSRGTPESNPSSYDGSDPVYEWKVLRAPRGKGRLVLGNDRVRNKASHPFGAITPYTDLSFNAVAERNVTIQLPVYVLTAGGTGRQATAANKLFDRRTQEAANPFRLTFPVQAEMMEPAGQGLTVTFLDRDSFFYSDRRRSYLAAPVTYSLLVNYPRGAVLGPLLDRRGAVRFESHFHPYVAQFTTALNTGGIPGLLSLDTQRLSDSGVITGPFGPAGPVAAGAAFVTEYAPRWDNVYPFDWPRETVDFSADGAYSSYNWELFFHAPLLIATRLGKNRRFAQAQQWFHKIFDPTVSSTEPSPARYWRLLPFHTAALAPPIQELARLLADKSHPSRERQEMLAQVRTWRENPFDPHAVARLRPSAYQQNVLMKYLTNLVEWGDQLFRQDTIESINQAAQLYVLADQLLGPRPEELPAQTRPAPLTYRELEPSLDELANALVAVEGLLPPSTTGPGSVNGQAKTPPVPVPLTLYFCVPHDDALLRQWDIVADRLFKIRHCMNLAGTVRELDLFGTPLDPGALVRALAGGADLDQVLADGAAGPPSHRFAALARKATELCTDVRQLGSLLLAALEKRDAERLAVLRSGHELALLDATRSVRNLQIQEAQAQVDALLKSMTLAHTRCLFYVEQLKALETITIPAPTGQTRSQILGAMREVVDGLQPRTPLTRFTDQLTSLFRSEMDAIHTKLEEAISQKDQDEAPGASESFTLPMNSFERRQLAELKTSNEKQLRAMDHEAAAQLFALIPDFTLGLQGWAASPVIQAQIGGTLLSTAARLHASGLNYEANEHSYRASLHQLLGGYRRRADEWLHQADLARQEGEQIGAQLSAAGLRLAITRLELLNHDTQTAGAREADAALRDKYTDEDLYAWQVEQISAVHHAAYELAFDLARRAERAYRFELGIQDSDFIRPGHWDGLKQGLLAGERLAQDLQRMEVSYLDQHRRAYELTRHVSLSQLDAAALIRLKVTGACEVELPEGYLDLDCPGHYARRINSVALSVLGVAGRHTSVNCTLTLLRSTVRVDPDPRGGYPRTGPGDTRFVDDLAAAQSIVTSRGTEDPGLFESQGGTDERYLPFEGYGAISRWRLELPSEFRQFDYATITDAVIHLRYTARDGGRRLADAVRSAQRTDLGKLMASADGRGGFTRALSLRHEFADWYRLTAATGDREITLEIADRFPFLLRDGTLTIDEVGVFIKATDRLTDQQVARLRKATFDGKPLSDLTGWLRRKDVVQAVVPVPGPGWNPAVSRKFALAEVPQDTIPLIDDIWLLCHYTVKFDKA</sequence>
<dbReference type="Pfam" id="PF20220">
    <property type="entry name" value="ABC_toxin_N"/>
    <property type="match status" value="1"/>
</dbReference>
<dbReference type="InterPro" id="IPR040840">
    <property type="entry name" value="TcA_TcB_BD"/>
</dbReference>
<keyword evidence="5" id="KW-1185">Reference proteome</keyword>
<feature type="domain" description="Neuraminidase-like" evidence="2">
    <location>
        <begin position="1799"/>
        <end position="1943"/>
    </location>
</feature>
<dbReference type="InterPro" id="IPR046839">
    <property type="entry name" value="ABC_toxin_N"/>
</dbReference>
<dbReference type="Proteomes" id="UP001354931">
    <property type="component" value="Unassembled WGS sequence"/>
</dbReference>
<dbReference type="InterPro" id="IPR041079">
    <property type="entry name" value="Neuraminidase-like"/>
</dbReference>